<evidence type="ECO:0000313" key="2">
    <source>
        <dbReference type="Proteomes" id="UP000634308"/>
    </source>
</evidence>
<accession>A0ABQ2RXJ1</accession>
<dbReference type="EMBL" id="BMQM01000082">
    <property type="protein sequence ID" value="GGR76814.1"/>
    <property type="molecule type" value="Genomic_DNA"/>
</dbReference>
<dbReference type="Proteomes" id="UP000634308">
    <property type="component" value="Unassembled WGS sequence"/>
</dbReference>
<proteinExistence type="predicted"/>
<protein>
    <submittedName>
        <fullName evidence="1">Uncharacterized protein</fullName>
    </submittedName>
</protein>
<name>A0ABQ2RXJ1_9DEIO</name>
<gene>
    <name evidence="1" type="ORF">GCM10008959_41730</name>
</gene>
<comment type="caution">
    <text evidence="1">The sequence shown here is derived from an EMBL/GenBank/DDBJ whole genome shotgun (WGS) entry which is preliminary data.</text>
</comment>
<sequence>MERESAFGTVENDSSEFVSDDVIEGTGYMCTGCAMPVESGPVSDCCGLPVVDSD</sequence>
<reference evidence="2" key="1">
    <citation type="journal article" date="2019" name="Int. J. Syst. Evol. Microbiol.">
        <title>The Global Catalogue of Microorganisms (GCM) 10K type strain sequencing project: providing services to taxonomists for standard genome sequencing and annotation.</title>
        <authorList>
            <consortium name="The Broad Institute Genomics Platform"/>
            <consortium name="The Broad Institute Genome Sequencing Center for Infectious Disease"/>
            <person name="Wu L."/>
            <person name="Ma J."/>
        </authorList>
    </citation>
    <scope>NUCLEOTIDE SEQUENCE [LARGE SCALE GENOMIC DNA]</scope>
    <source>
        <strain evidence="2">JCM 31404</strain>
    </source>
</reference>
<organism evidence="1 2">
    <name type="scientific">Deinococcus seoulensis</name>
    <dbReference type="NCBI Taxonomy" id="1837379"/>
    <lineage>
        <taxon>Bacteria</taxon>
        <taxon>Thermotogati</taxon>
        <taxon>Deinococcota</taxon>
        <taxon>Deinococci</taxon>
        <taxon>Deinococcales</taxon>
        <taxon>Deinococcaceae</taxon>
        <taxon>Deinococcus</taxon>
    </lineage>
</organism>
<evidence type="ECO:0000313" key="1">
    <source>
        <dbReference type="EMBL" id="GGR76814.1"/>
    </source>
</evidence>
<keyword evidence="2" id="KW-1185">Reference proteome</keyword>